<dbReference type="PANTHER" id="PTHR36924">
    <property type="entry name" value="ANTITOXIN HIGA-1"/>
    <property type="match status" value="1"/>
</dbReference>
<dbReference type="Proteomes" id="UP000033354">
    <property type="component" value="Unassembled WGS sequence"/>
</dbReference>
<dbReference type="InterPro" id="IPR010982">
    <property type="entry name" value="Lambda_DNA-bd_dom_sf"/>
</dbReference>
<evidence type="ECO:0000313" key="2">
    <source>
        <dbReference type="EMBL" id="KJX39002.1"/>
    </source>
</evidence>
<dbReference type="PANTHER" id="PTHR36924:SF1">
    <property type="entry name" value="ANTITOXIN HIGA-1"/>
    <property type="match status" value="1"/>
</dbReference>
<gene>
    <name evidence="2" type="ORF">SG71_02200</name>
</gene>
<accession>A0AAW3HN14</accession>
<proteinExistence type="predicted"/>
<reference evidence="2 3" key="1">
    <citation type="submission" date="2015-02" db="EMBL/GenBank/DDBJ databases">
        <authorList>
            <person name="Adams M."/>
            <person name="Sutton G."/>
            <person name="Nelson K."/>
            <person name="Bonomo R."/>
            <person name="McCorrison J."/>
            <person name="Sanka R."/>
            <person name="Brinkac L."/>
            <person name="Nierman W."/>
        </authorList>
    </citation>
    <scope>NUCLEOTIDE SEQUENCE [LARGE SCALE GENOMIC DNA]</scope>
    <source>
        <strain evidence="2 3">CIDEIMsCOL9</strain>
    </source>
</reference>
<dbReference type="Gene3D" id="1.10.260.40">
    <property type="entry name" value="lambda repressor-like DNA-binding domains"/>
    <property type="match status" value="1"/>
</dbReference>
<keyword evidence="3" id="KW-1185">Reference proteome</keyword>
<organism evidence="2 3">
    <name type="scientific">Enterobacter chengduensis</name>
    <dbReference type="NCBI Taxonomy" id="2494701"/>
    <lineage>
        <taxon>Bacteria</taxon>
        <taxon>Pseudomonadati</taxon>
        <taxon>Pseudomonadota</taxon>
        <taxon>Gammaproteobacteria</taxon>
        <taxon>Enterobacterales</taxon>
        <taxon>Enterobacteriaceae</taxon>
        <taxon>Enterobacter</taxon>
        <taxon>Enterobacter cloacae complex</taxon>
    </lineage>
</organism>
<evidence type="ECO:0000256" key="1">
    <source>
        <dbReference type="ARBA" id="ARBA00023125"/>
    </source>
</evidence>
<sequence>MYRKTEGTVTVEKVGAAFALIKCHHRPEAEYEFTGEFLGLSHELKFAGKNLRELRETGCSIYGIYQDEYGMTLLPDHPGIKLAEILAVSNIGLNKFSVYMGCREQEIVELLNGSVSLTKAMALRLSHVVGGSWSKWMLIQEQFELQLAQREIKELMILTNIGDEVVGL</sequence>
<dbReference type="SUPFAM" id="SSF47413">
    <property type="entry name" value="lambda repressor-like DNA-binding domains"/>
    <property type="match status" value="1"/>
</dbReference>
<dbReference type="GO" id="GO:0003677">
    <property type="term" value="F:DNA binding"/>
    <property type="evidence" value="ECO:0007669"/>
    <property type="project" value="UniProtKB-KW"/>
</dbReference>
<dbReference type="EMBL" id="JZKT01000003">
    <property type="protein sequence ID" value="KJX39002.1"/>
    <property type="molecule type" value="Genomic_DNA"/>
</dbReference>
<comment type="caution">
    <text evidence="2">The sequence shown here is derived from an EMBL/GenBank/DDBJ whole genome shotgun (WGS) entry which is preliminary data.</text>
</comment>
<protein>
    <submittedName>
        <fullName evidence="2">HigA family addiction module antidote protein</fullName>
    </submittedName>
</protein>
<keyword evidence="1" id="KW-0238">DNA-binding</keyword>
<dbReference type="InterPro" id="IPR013430">
    <property type="entry name" value="Toxin_antidote_HigA"/>
</dbReference>
<dbReference type="AlphaFoldDB" id="A0AAW3HN14"/>
<evidence type="ECO:0000313" key="3">
    <source>
        <dbReference type="Proteomes" id="UP000033354"/>
    </source>
</evidence>
<name>A0AAW3HN14_9ENTR</name>